<reference evidence="6" key="1">
    <citation type="submission" date="2023-10" db="EMBL/GenBank/DDBJ databases">
        <title>Genome assemblies of two species of porcelain crab, Petrolisthes cinctipes and Petrolisthes manimaculis (Anomura: Porcellanidae).</title>
        <authorList>
            <person name="Angst P."/>
        </authorList>
    </citation>
    <scope>NUCLEOTIDE SEQUENCE</scope>
    <source>
        <strain evidence="6">PB745_01</strain>
        <tissue evidence="6">Gill</tissue>
    </source>
</reference>
<comment type="subcellular location">
    <subcellularLocation>
        <location evidence="1">Endosome</location>
    </subcellularLocation>
</comment>
<evidence type="ECO:0000256" key="3">
    <source>
        <dbReference type="ARBA" id="ARBA00022448"/>
    </source>
</evidence>
<keyword evidence="5" id="KW-0653">Protein transport</keyword>
<organism evidence="6 7">
    <name type="scientific">Petrolisthes cinctipes</name>
    <name type="common">Flat porcelain crab</name>
    <dbReference type="NCBI Taxonomy" id="88211"/>
    <lineage>
        <taxon>Eukaryota</taxon>
        <taxon>Metazoa</taxon>
        <taxon>Ecdysozoa</taxon>
        <taxon>Arthropoda</taxon>
        <taxon>Crustacea</taxon>
        <taxon>Multicrustacea</taxon>
        <taxon>Malacostraca</taxon>
        <taxon>Eumalacostraca</taxon>
        <taxon>Eucarida</taxon>
        <taxon>Decapoda</taxon>
        <taxon>Pleocyemata</taxon>
        <taxon>Anomura</taxon>
        <taxon>Galatheoidea</taxon>
        <taxon>Porcellanidae</taxon>
        <taxon>Petrolisthes</taxon>
    </lineage>
</organism>
<gene>
    <name evidence="6" type="ORF">Pcinc_011560</name>
</gene>
<keyword evidence="7" id="KW-1185">Reference proteome</keyword>
<dbReference type="GO" id="GO:0032456">
    <property type="term" value="P:endocytic recycling"/>
    <property type="evidence" value="ECO:0007669"/>
    <property type="project" value="InterPro"/>
</dbReference>
<evidence type="ECO:0000256" key="1">
    <source>
        <dbReference type="ARBA" id="ARBA00004177"/>
    </source>
</evidence>
<dbReference type="GO" id="GO:0005768">
    <property type="term" value="C:endosome"/>
    <property type="evidence" value="ECO:0007669"/>
    <property type="project" value="UniProtKB-SubCell"/>
</dbReference>
<dbReference type="EMBL" id="JAWQEG010000908">
    <property type="protein sequence ID" value="KAK3884159.1"/>
    <property type="molecule type" value="Genomic_DNA"/>
</dbReference>
<comment type="similarity">
    <text evidence="2">Belongs to the VPS35L family.</text>
</comment>
<evidence type="ECO:0000256" key="4">
    <source>
        <dbReference type="ARBA" id="ARBA00022753"/>
    </source>
</evidence>
<sequence length="968" mass="106722">MAVVWKIKDRQWGAEKKHLECKQATSHPLQGVRERVLKHAEPSRDKKTKTAVQSKVVDPLSSVLDGPDPLSDLLGAPDPLSSRMLFAGSQEADKVIEEEVSPTDSRHKTWGQYRQHILSNFTTTGTLTFTSSFLQPSDSGVVKTQTAITERHRAQGMSGSERLRARLEQMDTLDEAGGGGNTVREVGGLTQEEFTHRLVALRKELAQAWHSDQRVKALKIAIQCVKLLSLSAPEHFYPSKFILVMEILDTFAELVHQRLKHKFQIENSEGENADLINLEAQETARNWFYKVASIRELLPRLYLETALLPCYSLFDPEEAETGLGRLSRMIRGLGDPLIAAYARMFLCRMGVSVAPTLNQYIAESLQDFLHALKQGLWPEGEADMNMGEDRDALAARVFGPPLQWMMQCLATRAHHSHLQKVLHQCEEGEGLGQNLLVSAVLATFPHHFVALQSLSITQLIAGCSTPGTSQHDLLCSLGRCVNQAAPPQSQHLTLLNAVWKLVTRISDTSHYLTTAGVWLEFTAKHFTSLEVNTLLGDVLKHLGGECSPDHLHYPALLALISTALSHSTDPHSLYSMSNFLGILSVFQRDSVGAGAGVTRGVVASLLTHHPGPLTDPTLVQHLLTLSGALHDSINALTTDDERRQISQLIISFIRQVNFGHDFEQQLDFYVNARAAFSNLDSVLVALIQCVCQLGVATWRVMRGQHSGKTAAFVRACAAYCFITVPSLTATTTRLRLYLLSGSVALLNNCLGQGDACMKAAIKEVVEVASCEESEVGGQLTDVLPGLVNNLSSMLIATPDPPDASPPLYLLRGLTNAVRSHPWQKDTDIQCILSISLLHAISAATQDDLPYHIHSVEGNDSLYGGDPQVRQEAESLCSALLEDIVSHMQGLNGVQEKRCGPLALALFWCMVTWCDLSQPPLASLLSRTWTLLSRYLRPDSVKLTKEWVSQRSVQLKDQVLVQLVRESLR</sequence>
<dbReference type="AlphaFoldDB" id="A0AAE1G0R6"/>
<evidence type="ECO:0000256" key="5">
    <source>
        <dbReference type="ARBA" id="ARBA00022927"/>
    </source>
</evidence>
<accession>A0AAE1G0R6</accession>
<comment type="caution">
    <text evidence="6">The sequence shown here is derived from an EMBL/GenBank/DDBJ whole genome shotgun (WGS) entry which is preliminary data.</text>
</comment>
<evidence type="ECO:0000313" key="6">
    <source>
        <dbReference type="EMBL" id="KAK3884159.1"/>
    </source>
</evidence>
<dbReference type="PANTHER" id="PTHR13673">
    <property type="entry name" value="ESOPHAGEAL CANCER ASSOCIATED PROTEIN"/>
    <property type="match status" value="1"/>
</dbReference>
<dbReference type="Proteomes" id="UP001286313">
    <property type="component" value="Unassembled WGS sequence"/>
</dbReference>
<name>A0AAE1G0R6_PETCI</name>
<dbReference type="PANTHER" id="PTHR13673:SF0">
    <property type="entry name" value="VPS35 ENDOSOMAL PROTEIN-SORTING FACTOR-LIKE"/>
    <property type="match status" value="1"/>
</dbReference>
<keyword evidence="4" id="KW-0967">Endosome</keyword>
<evidence type="ECO:0000313" key="7">
    <source>
        <dbReference type="Proteomes" id="UP001286313"/>
    </source>
</evidence>
<protein>
    <submittedName>
        <fullName evidence="6">Uncharacterized protein</fullName>
    </submittedName>
</protein>
<keyword evidence="3" id="KW-0813">Transport</keyword>
<proteinExistence type="inferred from homology"/>
<evidence type="ECO:0000256" key="2">
    <source>
        <dbReference type="ARBA" id="ARBA00010704"/>
    </source>
</evidence>
<dbReference type="InterPro" id="IPR029705">
    <property type="entry name" value="VPS35L"/>
</dbReference>
<dbReference type="GO" id="GO:0015031">
    <property type="term" value="P:protein transport"/>
    <property type="evidence" value="ECO:0007669"/>
    <property type="project" value="UniProtKB-KW"/>
</dbReference>